<dbReference type="Gene3D" id="3.20.20.10">
    <property type="entry name" value="Alanine racemase"/>
    <property type="match status" value="1"/>
</dbReference>
<evidence type="ECO:0000313" key="3">
    <source>
        <dbReference type="Proteomes" id="UP000321769"/>
    </source>
</evidence>
<evidence type="ECO:0000313" key="2">
    <source>
        <dbReference type="EMBL" id="GEO90400.1"/>
    </source>
</evidence>
<dbReference type="Proteomes" id="UP000321769">
    <property type="component" value="Unassembled WGS sequence"/>
</dbReference>
<protein>
    <submittedName>
        <fullName evidence="2">Alanine racemase</fullName>
    </submittedName>
</protein>
<dbReference type="PROSITE" id="PS00395">
    <property type="entry name" value="ALANINE_RACEMASE"/>
    <property type="match status" value="1"/>
</dbReference>
<dbReference type="EMBL" id="BJZQ01000018">
    <property type="protein sequence ID" value="GEO90400.1"/>
    <property type="molecule type" value="Genomic_DNA"/>
</dbReference>
<comment type="caution">
    <text evidence="2">The sequence shown here is derived from an EMBL/GenBank/DDBJ whole genome shotgun (WGS) entry which is preliminary data.</text>
</comment>
<proteinExistence type="predicted"/>
<dbReference type="InterPro" id="IPR029066">
    <property type="entry name" value="PLP-binding_barrel"/>
</dbReference>
<evidence type="ECO:0000259" key="1">
    <source>
        <dbReference type="Pfam" id="PF01168"/>
    </source>
</evidence>
<dbReference type="InterPro" id="IPR009006">
    <property type="entry name" value="Ala_racemase/Decarboxylase_C"/>
</dbReference>
<dbReference type="OrthoDB" id="2986620at2"/>
<dbReference type="Pfam" id="PF01168">
    <property type="entry name" value="Ala_racemase_N"/>
    <property type="match status" value="1"/>
</dbReference>
<keyword evidence="3" id="KW-1185">Reference proteome</keyword>
<dbReference type="GO" id="GO:0003824">
    <property type="term" value="F:catalytic activity"/>
    <property type="evidence" value="ECO:0007669"/>
    <property type="project" value="InterPro"/>
</dbReference>
<reference evidence="2 3" key="1">
    <citation type="submission" date="2019-07" db="EMBL/GenBank/DDBJ databases">
        <title>Whole genome shotgun sequence of Aeromicrobium flavum NBRC 107625.</title>
        <authorList>
            <person name="Hosoyama A."/>
            <person name="Uohara A."/>
            <person name="Ohji S."/>
            <person name="Ichikawa N."/>
        </authorList>
    </citation>
    <scope>NUCLEOTIDE SEQUENCE [LARGE SCALE GENOMIC DNA]</scope>
    <source>
        <strain evidence="2 3">NBRC 107625</strain>
    </source>
</reference>
<name>A0A512HYE8_9ACTN</name>
<gene>
    <name evidence="2" type="ORF">AFL01nite_27270</name>
</gene>
<dbReference type="AlphaFoldDB" id="A0A512HYE8"/>
<feature type="domain" description="Alanine racemase N-terminal" evidence="1">
    <location>
        <begin position="21"/>
        <end position="157"/>
    </location>
</feature>
<dbReference type="InterPro" id="IPR001608">
    <property type="entry name" value="Ala_racemase_N"/>
</dbReference>
<organism evidence="2 3">
    <name type="scientific">Aeromicrobium flavum</name>
    <dbReference type="NCBI Taxonomy" id="416568"/>
    <lineage>
        <taxon>Bacteria</taxon>
        <taxon>Bacillati</taxon>
        <taxon>Actinomycetota</taxon>
        <taxon>Actinomycetes</taxon>
        <taxon>Propionibacteriales</taxon>
        <taxon>Nocardioidaceae</taxon>
        <taxon>Aeromicrobium</taxon>
    </lineage>
</organism>
<dbReference type="SUPFAM" id="SSF51419">
    <property type="entry name" value="PLP-binding barrel"/>
    <property type="match status" value="1"/>
</dbReference>
<dbReference type="Gene3D" id="2.40.37.10">
    <property type="entry name" value="Lyase, Ornithine Decarboxylase, Chain A, domain 1"/>
    <property type="match status" value="1"/>
</dbReference>
<sequence length="344" mass="36637">MAFDLEIRAADWRAHLATTRDAQPGLVPVIKGNGYGLGRERLAHEAERFGADLISVGTYEEAAELLGAFPGDVQVLTPWRPFSLPVDDPRVIHTVGRIEDIPALAAARPGARIVVEAVTSMARHGLDRHHLAEAARAIAATDLVVEGFAIHLPMAGGNLAEARTWCAILETSALQTTTVYCSHLTVPQLEQLRAERPNLTIRPRVGTSLWLGRLESLTVRSTVLDVHTVQRGERVGYRQGRVPRAGHVVVVAGGTSHGIGLEAPRAVAGVASRGKAAAKGGLAAAGLALSPFTIGGKQRWFVEPPHMQASMILLPEGTPVPAVGDRLPAAVRYTIAQFDAITEV</sequence>
<dbReference type="RefSeq" id="WP_146828310.1">
    <property type="nucleotide sequence ID" value="NZ_BAAAYQ010000001.1"/>
</dbReference>
<accession>A0A512HYE8</accession>
<dbReference type="InterPro" id="IPR020622">
    <property type="entry name" value="Ala_racemase_pyridoxalP-BS"/>
</dbReference>